<gene>
    <name evidence="1" type="ORF">OFW50_02345</name>
</gene>
<sequence>MTKHNMMKAAHAIAREIVNEVGDYQIALSIALKEVWRQAKMYGKKRFGDVAVLTASQRLVTPKKDRNANIYGVPAWIIKKNLSQDEASAVLTRTAGISIVRETEKAQLVRFDTDFGNVEMWTPKSVLVA</sequence>
<dbReference type="EMBL" id="CP107523">
    <property type="protein sequence ID" value="UYN56964.1"/>
    <property type="molecule type" value="Genomic_DNA"/>
</dbReference>
<proteinExistence type="predicted"/>
<protein>
    <submittedName>
        <fullName evidence="1">Uncharacterized protein</fullName>
    </submittedName>
</protein>
<keyword evidence="2" id="KW-1185">Reference proteome</keyword>
<evidence type="ECO:0000313" key="2">
    <source>
        <dbReference type="Proteomes" id="UP001164790"/>
    </source>
</evidence>
<dbReference type="Proteomes" id="UP001164790">
    <property type="component" value="Chromosome"/>
</dbReference>
<name>A0ABY6H923_9LACO</name>
<organism evidence="1 2">
    <name type="scientific">Lacticaseibacillus chiayiensis</name>
    <dbReference type="NCBI Taxonomy" id="2100821"/>
    <lineage>
        <taxon>Bacteria</taxon>
        <taxon>Bacillati</taxon>
        <taxon>Bacillota</taxon>
        <taxon>Bacilli</taxon>
        <taxon>Lactobacillales</taxon>
        <taxon>Lactobacillaceae</taxon>
        <taxon>Lacticaseibacillus</taxon>
    </lineage>
</organism>
<reference evidence="1" key="1">
    <citation type="submission" date="2022-10" db="EMBL/GenBank/DDBJ databases">
        <title>Comparative genomic analysis and in-vitro probiotic properties of the potential probiotic L. chiayiensis AACE 3.</title>
        <authorList>
            <person name="Kang X."/>
        </authorList>
    </citation>
    <scope>NUCLEOTIDE SEQUENCE</scope>
    <source>
        <strain evidence="1">AACE 3</strain>
    </source>
</reference>
<dbReference type="RefSeq" id="WP_263932607.1">
    <property type="nucleotide sequence ID" value="NZ_CP107523.1"/>
</dbReference>
<accession>A0ABY6H923</accession>
<evidence type="ECO:0000313" key="1">
    <source>
        <dbReference type="EMBL" id="UYN56964.1"/>
    </source>
</evidence>